<dbReference type="Pfam" id="PF13561">
    <property type="entry name" value="adh_short_C2"/>
    <property type="match status" value="1"/>
</dbReference>
<dbReference type="GO" id="GO:0016491">
    <property type="term" value="F:oxidoreductase activity"/>
    <property type="evidence" value="ECO:0007669"/>
    <property type="project" value="UniProtKB-KW"/>
</dbReference>
<evidence type="ECO:0000256" key="1">
    <source>
        <dbReference type="ARBA" id="ARBA00006484"/>
    </source>
</evidence>
<dbReference type="AlphaFoldDB" id="A0AAV9WMD1"/>
<organism evidence="4 5">
    <name type="scientific">Arthrobotrys musiformis</name>
    <dbReference type="NCBI Taxonomy" id="47236"/>
    <lineage>
        <taxon>Eukaryota</taxon>
        <taxon>Fungi</taxon>
        <taxon>Dikarya</taxon>
        <taxon>Ascomycota</taxon>
        <taxon>Pezizomycotina</taxon>
        <taxon>Orbiliomycetes</taxon>
        <taxon>Orbiliales</taxon>
        <taxon>Orbiliaceae</taxon>
        <taxon>Arthrobotrys</taxon>
    </lineage>
</organism>
<dbReference type="InterPro" id="IPR036291">
    <property type="entry name" value="NAD(P)-bd_dom_sf"/>
</dbReference>
<dbReference type="SUPFAM" id="SSF51735">
    <property type="entry name" value="NAD(P)-binding Rossmann-fold domains"/>
    <property type="match status" value="1"/>
</dbReference>
<evidence type="ECO:0000313" key="4">
    <source>
        <dbReference type="EMBL" id="KAK6510040.1"/>
    </source>
</evidence>
<dbReference type="PANTHER" id="PTHR43618">
    <property type="entry name" value="7-ALPHA-HYDROXYSTEROID DEHYDROGENASE"/>
    <property type="match status" value="1"/>
</dbReference>
<dbReference type="Proteomes" id="UP001370758">
    <property type="component" value="Unassembled WGS sequence"/>
</dbReference>
<dbReference type="InterPro" id="IPR020904">
    <property type="entry name" value="Sc_DH/Rdtase_CS"/>
</dbReference>
<sequence>MPINSGGVLNLRGNNYFYKRGASWIFLLFFYILHNRENIYRRGKVVNMTYNLSGRNVLVTGGSRGIGEAISERFARQGANIIINYVSNASRAEALKSRLLEEYPSIKVVAIQADVGKKEECERLVRESIDAVGGLDVIASNAGWTKFVQFSDMDGLSEEDWDKTYAVNCKANVWLLKAAKPTFDSNPDGGSLIICASTAALAPSGSSMAYAVSKSAALHLMHCLAVSSGPKVRVNAVCPGLVLTEWGNKFPQEGKDKYLSMTQTKKHVEAVDVADAFVFLSQNVAMTGQKIVVDGGVVIHT</sequence>
<name>A0AAV9WMD1_9PEZI</name>
<comment type="similarity">
    <text evidence="1">Belongs to the short-chain dehydrogenases/reductases (SDR) family.</text>
</comment>
<keyword evidence="2" id="KW-0521">NADP</keyword>
<dbReference type="InterPro" id="IPR002347">
    <property type="entry name" value="SDR_fam"/>
</dbReference>
<dbReference type="Gene3D" id="3.40.50.720">
    <property type="entry name" value="NAD(P)-binding Rossmann-like Domain"/>
    <property type="match status" value="1"/>
</dbReference>
<proteinExistence type="inferred from homology"/>
<reference evidence="4 5" key="1">
    <citation type="submission" date="2023-08" db="EMBL/GenBank/DDBJ databases">
        <authorList>
            <person name="Palmer J.M."/>
        </authorList>
    </citation>
    <scope>NUCLEOTIDE SEQUENCE [LARGE SCALE GENOMIC DNA]</scope>
    <source>
        <strain evidence="4 5">TWF481</strain>
    </source>
</reference>
<keyword evidence="3" id="KW-0560">Oxidoreductase</keyword>
<dbReference type="FunFam" id="3.40.50.720:FF:000084">
    <property type="entry name" value="Short-chain dehydrogenase reductase"/>
    <property type="match status" value="1"/>
</dbReference>
<evidence type="ECO:0000256" key="2">
    <source>
        <dbReference type="ARBA" id="ARBA00022857"/>
    </source>
</evidence>
<keyword evidence="5" id="KW-1185">Reference proteome</keyword>
<evidence type="ECO:0000256" key="3">
    <source>
        <dbReference type="ARBA" id="ARBA00023002"/>
    </source>
</evidence>
<evidence type="ECO:0000313" key="5">
    <source>
        <dbReference type="Proteomes" id="UP001370758"/>
    </source>
</evidence>
<dbReference type="PANTHER" id="PTHR43618:SF2">
    <property type="entry name" value="CHAIN DEHYDROGENASE, PUTATIVE (AFU_ORTHOLOGUE AFUA_6G06930)-RELATED"/>
    <property type="match status" value="1"/>
</dbReference>
<accession>A0AAV9WMD1</accession>
<gene>
    <name evidence="4" type="ORF">TWF481_004753</name>
</gene>
<dbReference type="PROSITE" id="PS00061">
    <property type="entry name" value="ADH_SHORT"/>
    <property type="match status" value="1"/>
</dbReference>
<protein>
    <submittedName>
        <fullName evidence="4">Uncharacterized protein</fullName>
    </submittedName>
</protein>
<dbReference type="PRINTS" id="PR00081">
    <property type="entry name" value="GDHRDH"/>
</dbReference>
<dbReference type="InterPro" id="IPR052178">
    <property type="entry name" value="Sec_Metab_Biosynth_SDR"/>
</dbReference>
<dbReference type="EMBL" id="JAVHJL010000002">
    <property type="protein sequence ID" value="KAK6510040.1"/>
    <property type="molecule type" value="Genomic_DNA"/>
</dbReference>
<comment type="caution">
    <text evidence="4">The sequence shown here is derived from an EMBL/GenBank/DDBJ whole genome shotgun (WGS) entry which is preliminary data.</text>
</comment>
<dbReference type="CDD" id="cd05233">
    <property type="entry name" value="SDR_c"/>
    <property type="match status" value="1"/>
</dbReference>